<evidence type="ECO:0000256" key="1">
    <source>
        <dbReference type="SAM" id="MobiDB-lite"/>
    </source>
</evidence>
<comment type="caution">
    <text evidence="2">The sequence shown here is derived from an EMBL/GenBank/DDBJ whole genome shotgun (WGS) entry which is preliminary data.</text>
</comment>
<accession>A0A9N9D2N3</accession>
<name>A0A9N9D2N3_9GLOM</name>
<feature type="compositionally biased region" description="Acidic residues" evidence="1">
    <location>
        <begin position="40"/>
        <end position="53"/>
    </location>
</feature>
<reference evidence="2" key="1">
    <citation type="submission" date="2021-06" db="EMBL/GenBank/DDBJ databases">
        <authorList>
            <person name="Kallberg Y."/>
            <person name="Tangrot J."/>
            <person name="Rosling A."/>
        </authorList>
    </citation>
    <scope>NUCLEOTIDE SEQUENCE</scope>
    <source>
        <strain evidence="2">MT106</strain>
    </source>
</reference>
<dbReference type="EMBL" id="CAJVPL010003032">
    <property type="protein sequence ID" value="CAG8624693.1"/>
    <property type="molecule type" value="Genomic_DNA"/>
</dbReference>
<gene>
    <name evidence="2" type="ORF">AGERDE_LOCUS10227</name>
</gene>
<evidence type="ECO:0000313" key="2">
    <source>
        <dbReference type="EMBL" id="CAG8624693.1"/>
    </source>
</evidence>
<protein>
    <submittedName>
        <fullName evidence="2">7291_t:CDS:1</fullName>
    </submittedName>
</protein>
<sequence length="149" mass="17041">MITSNIDPGFSAELDRDYELMRSLGLLDNEPESNHNENVSDNDDESDDDECDYEGDNNLIDGWNYLARYGEEAWKNLLKVWMAHQRNIVLMEFTRRLPNISGKVRNGLFDAFSRSSALVVKVHNLFLDTLAHPTKGWNPYPLSSFVISG</sequence>
<proteinExistence type="predicted"/>
<evidence type="ECO:0000313" key="3">
    <source>
        <dbReference type="Proteomes" id="UP000789831"/>
    </source>
</evidence>
<keyword evidence="3" id="KW-1185">Reference proteome</keyword>
<feature type="region of interest" description="Disordered" evidence="1">
    <location>
        <begin position="27"/>
        <end position="53"/>
    </location>
</feature>
<dbReference type="AlphaFoldDB" id="A0A9N9D2N3"/>
<organism evidence="2 3">
    <name type="scientific">Ambispora gerdemannii</name>
    <dbReference type="NCBI Taxonomy" id="144530"/>
    <lineage>
        <taxon>Eukaryota</taxon>
        <taxon>Fungi</taxon>
        <taxon>Fungi incertae sedis</taxon>
        <taxon>Mucoromycota</taxon>
        <taxon>Glomeromycotina</taxon>
        <taxon>Glomeromycetes</taxon>
        <taxon>Archaeosporales</taxon>
        <taxon>Ambisporaceae</taxon>
        <taxon>Ambispora</taxon>
    </lineage>
</organism>
<dbReference type="Proteomes" id="UP000789831">
    <property type="component" value="Unassembled WGS sequence"/>
</dbReference>